<dbReference type="AlphaFoldDB" id="A0A183BF24"/>
<organism evidence="3">
    <name type="scientific">Echinostoma caproni</name>
    <dbReference type="NCBI Taxonomy" id="27848"/>
    <lineage>
        <taxon>Eukaryota</taxon>
        <taxon>Metazoa</taxon>
        <taxon>Spiralia</taxon>
        <taxon>Lophotrochozoa</taxon>
        <taxon>Platyhelminthes</taxon>
        <taxon>Trematoda</taxon>
        <taxon>Digenea</taxon>
        <taxon>Plagiorchiida</taxon>
        <taxon>Echinostomata</taxon>
        <taxon>Echinostomatoidea</taxon>
        <taxon>Echinostomatidae</taxon>
        <taxon>Echinostoma</taxon>
    </lineage>
</organism>
<name>A0A183BF24_9TREM</name>
<reference evidence="3" key="1">
    <citation type="submission" date="2016-06" db="UniProtKB">
        <authorList>
            <consortium name="WormBaseParasite"/>
        </authorList>
    </citation>
    <scope>IDENTIFICATION</scope>
</reference>
<proteinExistence type="predicted"/>
<gene>
    <name evidence="1" type="ORF">ECPE_LOCUS17809</name>
</gene>
<dbReference type="EMBL" id="UZAN01071756">
    <property type="protein sequence ID" value="VDP95121.1"/>
    <property type="molecule type" value="Genomic_DNA"/>
</dbReference>
<dbReference type="Proteomes" id="UP000272942">
    <property type="component" value="Unassembled WGS sequence"/>
</dbReference>
<protein>
    <submittedName>
        <fullName evidence="3">Myosin motor domain-containing protein</fullName>
    </submittedName>
</protein>
<evidence type="ECO:0000313" key="1">
    <source>
        <dbReference type="EMBL" id="VDP95121.1"/>
    </source>
</evidence>
<accession>A0A183BF24</accession>
<dbReference type="WBParaSite" id="ECPE_0001785401-mRNA-1">
    <property type="protein sequence ID" value="ECPE_0001785401-mRNA-1"/>
    <property type="gene ID" value="ECPE_0001785401"/>
</dbReference>
<reference evidence="1 2" key="2">
    <citation type="submission" date="2018-11" db="EMBL/GenBank/DDBJ databases">
        <authorList>
            <consortium name="Pathogen Informatics"/>
        </authorList>
    </citation>
    <scope>NUCLEOTIDE SEQUENCE [LARGE SCALE GENOMIC DNA]</scope>
    <source>
        <strain evidence="1 2">Egypt</strain>
    </source>
</reference>
<sequence>MLELKRRHLNERQEMELRHLQEKQREELLDLQQRFSSSRRTVCADSANSLQSSADSVKQLRTPRFEHDDLLKEDPLVDHEATHRLAPAMEAIRLVKNGTRFSEGHFVVSLPCKKVANTVSRNYESSLVGLKQLKCHLVRDEALRKKYVKSMKLMMDKGLSGEVVSVASWRDQAK</sequence>
<dbReference type="OrthoDB" id="10052339at2759"/>
<keyword evidence="2" id="KW-1185">Reference proteome</keyword>
<evidence type="ECO:0000313" key="2">
    <source>
        <dbReference type="Proteomes" id="UP000272942"/>
    </source>
</evidence>
<evidence type="ECO:0000313" key="3">
    <source>
        <dbReference type="WBParaSite" id="ECPE_0001785401-mRNA-1"/>
    </source>
</evidence>